<dbReference type="InterPro" id="IPR020471">
    <property type="entry name" value="AKR"/>
</dbReference>
<reference evidence="5 6" key="1">
    <citation type="submission" date="2016-06" db="EMBL/GenBank/DDBJ databases">
        <title>Evolution of pathogenesis and genome organization in the Tremellales.</title>
        <authorList>
            <person name="Cuomo C."/>
            <person name="Litvintseva A."/>
            <person name="Heitman J."/>
            <person name="Chen Y."/>
            <person name="Sun S."/>
            <person name="Springer D."/>
            <person name="Dromer F."/>
            <person name="Young S."/>
            <person name="Zeng Q."/>
            <person name="Chapman S."/>
            <person name="Gujja S."/>
            <person name="Saif S."/>
            <person name="Birren B."/>
        </authorList>
    </citation>
    <scope>NUCLEOTIDE SEQUENCE [LARGE SCALE GENOMIC DNA]</scope>
    <source>
        <strain evidence="5 6">ATCC 28783</strain>
    </source>
</reference>
<dbReference type="SUPFAM" id="SSF51430">
    <property type="entry name" value="NAD(P)-linked oxidoreductase"/>
    <property type="match status" value="1"/>
</dbReference>
<dbReference type="STRING" id="5217.A0A4Q1BJ12"/>
<dbReference type="InterPro" id="IPR036812">
    <property type="entry name" value="NAD(P)_OxRdtase_dom_sf"/>
</dbReference>
<dbReference type="PANTHER" id="PTHR11732">
    <property type="entry name" value="ALDO/KETO REDUCTASE"/>
    <property type="match status" value="1"/>
</dbReference>
<comment type="caution">
    <text evidence="5">The sequence shown here is derived from an EMBL/GenBank/DDBJ whole genome shotgun (WGS) entry which is preliminary data.</text>
</comment>
<dbReference type="CDD" id="cd19071">
    <property type="entry name" value="AKR_AKR1-5-like"/>
    <property type="match status" value="1"/>
</dbReference>
<dbReference type="Proteomes" id="UP000289152">
    <property type="component" value="Unassembled WGS sequence"/>
</dbReference>
<feature type="site" description="Lowers pKa of active site Tyr" evidence="3">
    <location>
        <position position="87"/>
    </location>
</feature>
<dbReference type="VEuPathDB" id="FungiDB:TREMEDRAFT_44848"/>
<evidence type="ECO:0000259" key="4">
    <source>
        <dbReference type="Pfam" id="PF00248"/>
    </source>
</evidence>
<dbReference type="InParanoid" id="A0A4Q1BJ12"/>
<gene>
    <name evidence="5" type="ORF">M231_05070</name>
</gene>
<dbReference type="PRINTS" id="PR00069">
    <property type="entry name" value="ALDKETRDTASE"/>
</dbReference>
<feature type="domain" description="NADP-dependent oxidoreductase" evidence="4">
    <location>
        <begin position="26"/>
        <end position="301"/>
    </location>
</feature>
<dbReference type="InterPro" id="IPR023210">
    <property type="entry name" value="NADP_OxRdtase_dom"/>
</dbReference>
<feature type="binding site" evidence="2">
    <location>
        <position position="120"/>
    </location>
    <ligand>
        <name>substrate</name>
    </ligand>
</feature>
<dbReference type="PIRSF" id="PIRSF000097">
    <property type="entry name" value="AKR"/>
    <property type="match status" value="1"/>
</dbReference>
<dbReference type="EMBL" id="SDIL01000063">
    <property type="protein sequence ID" value="RXK37658.1"/>
    <property type="molecule type" value="Genomic_DNA"/>
</dbReference>
<dbReference type="PROSITE" id="PS00062">
    <property type="entry name" value="ALDOKETO_REDUCTASE_2"/>
    <property type="match status" value="1"/>
</dbReference>
<feature type="active site" description="Proton donor" evidence="1">
    <location>
        <position position="62"/>
    </location>
</feature>
<evidence type="ECO:0000313" key="5">
    <source>
        <dbReference type="EMBL" id="RXK37658.1"/>
    </source>
</evidence>
<dbReference type="PROSITE" id="PS00798">
    <property type="entry name" value="ALDOKETO_REDUCTASE_1"/>
    <property type="match status" value="1"/>
</dbReference>
<evidence type="ECO:0000256" key="3">
    <source>
        <dbReference type="PIRSR" id="PIRSR000097-3"/>
    </source>
</evidence>
<dbReference type="FunFam" id="3.20.20.100:FF:000034">
    <property type="entry name" value="Chromosome 7, whole genome shotgun sequence"/>
    <property type="match status" value="1"/>
</dbReference>
<dbReference type="Pfam" id="PF00248">
    <property type="entry name" value="Aldo_ket_red"/>
    <property type="match status" value="1"/>
</dbReference>
<dbReference type="AlphaFoldDB" id="A0A4Q1BJ12"/>
<accession>A0A4Q1BJ12</accession>
<sequence>MTKVITKPQPIPHSFTLSNGVKVPAIGLGTAVRADRRPGEVAKAVEAALKCGYRHIDCAWGYGNEGEVGEGIRASGVPREEIFITSKLYELHHKKPHPEMALRDTLKKLGTDYLDLWLMHWNINFETDAPDGELPQMSHVRKHNDKIVIDVAIADDVSETWAEMERLQQAGLTKSIGVSNFNIYRIKKLLETAKIKPVVNQVELSLQCPQPELVEWLKKNDILPEAYSPLGSTAGKALRENPTVVEIAQKHDCQGAAVLISWLLMRGICPLPKSVTPERIEANLKTVQLSDDEFYALEKLAEDHPSKRVCDQTDDLHPRYDIFLESHPELSDKAQYAQELA</sequence>
<dbReference type="GO" id="GO:0016491">
    <property type="term" value="F:oxidoreductase activity"/>
    <property type="evidence" value="ECO:0007669"/>
    <property type="project" value="InterPro"/>
</dbReference>
<protein>
    <submittedName>
        <fullName evidence="5">Alcohol dehydrogenase (NADP+)</fullName>
    </submittedName>
</protein>
<dbReference type="Gene3D" id="3.20.20.100">
    <property type="entry name" value="NADP-dependent oxidoreductase domain"/>
    <property type="match status" value="1"/>
</dbReference>
<keyword evidence="6" id="KW-1185">Reference proteome</keyword>
<dbReference type="OrthoDB" id="416253at2759"/>
<evidence type="ECO:0000256" key="1">
    <source>
        <dbReference type="PIRSR" id="PIRSR000097-1"/>
    </source>
</evidence>
<name>A0A4Q1BJ12_TREME</name>
<evidence type="ECO:0000256" key="2">
    <source>
        <dbReference type="PIRSR" id="PIRSR000097-2"/>
    </source>
</evidence>
<evidence type="ECO:0000313" key="6">
    <source>
        <dbReference type="Proteomes" id="UP000289152"/>
    </source>
</evidence>
<organism evidence="5 6">
    <name type="scientific">Tremella mesenterica</name>
    <name type="common">Jelly fungus</name>
    <dbReference type="NCBI Taxonomy" id="5217"/>
    <lineage>
        <taxon>Eukaryota</taxon>
        <taxon>Fungi</taxon>
        <taxon>Dikarya</taxon>
        <taxon>Basidiomycota</taxon>
        <taxon>Agaricomycotina</taxon>
        <taxon>Tremellomycetes</taxon>
        <taxon>Tremellales</taxon>
        <taxon>Tremellaceae</taxon>
        <taxon>Tremella</taxon>
    </lineage>
</organism>
<proteinExistence type="predicted"/>
<dbReference type="InterPro" id="IPR018170">
    <property type="entry name" value="Aldo/ket_reductase_CS"/>
</dbReference>